<gene>
    <name evidence="10" type="ORF">GCM10022399_19200</name>
</gene>
<evidence type="ECO:0000256" key="4">
    <source>
        <dbReference type="ARBA" id="ARBA00023002"/>
    </source>
</evidence>
<dbReference type="Proteomes" id="UP001501468">
    <property type="component" value="Unassembled WGS sequence"/>
</dbReference>
<reference evidence="11" key="1">
    <citation type="journal article" date="2019" name="Int. J. Syst. Evol. Microbiol.">
        <title>The Global Catalogue of Microorganisms (GCM) 10K type strain sequencing project: providing services to taxonomists for standard genome sequencing and annotation.</title>
        <authorList>
            <consortium name="The Broad Institute Genomics Platform"/>
            <consortium name="The Broad Institute Genome Sequencing Center for Infectious Disease"/>
            <person name="Wu L."/>
            <person name="Ma J."/>
        </authorList>
    </citation>
    <scope>NUCLEOTIDE SEQUENCE [LARGE SCALE GENOMIC DNA]</scope>
    <source>
        <strain evidence="11">JCM 17125</strain>
    </source>
</reference>
<evidence type="ECO:0000256" key="2">
    <source>
        <dbReference type="ARBA" id="ARBA00012939"/>
    </source>
</evidence>
<feature type="domain" description="Mannitol dehydrogenase N-terminal" evidence="8">
    <location>
        <begin position="47"/>
        <end position="295"/>
    </location>
</feature>
<dbReference type="InterPro" id="IPR050988">
    <property type="entry name" value="Mannitol_DH/Oxidoreductase"/>
</dbReference>
<evidence type="ECO:0000256" key="1">
    <source>
        <dbReference type="ARBA" id="ARBA00006541"/>
    </source>
</evidence>
<dbReference type="InterPro" id="IPR013118">
    <property type="entry name" value="Mannitol_DH_C"/>
</dbReference>
<comment type="similarity">
    <text evidence="1">Belongs to the mannitol dehydrogenase family.</text>
</comment>
<evidence type="ECO:0000256" key="5">
    <source>
        <dbReference type="ARBA" id="ARBA00023027"/>
    </source>
</evidence>
<comment type="catalytic activity">
    <reaction evidence="6">
        <text>D-mannitol 1-phosphate + NAD(+) = beta-D-fructose 6-phosphate + NADH + H(+)</text>
        <dbReference type="Rhea" id="RHEA:19661"/>
        <dbReference type="ChEBI" id="CHEBI:15378"/>
        <dbReference type="ChEBI" id="CHEBI:57540"/>
        <dbReference type="ChEBI" id="CHEBI:57634"/>
        <dbReference type="ChEBI" id="CHEBI:57945"/>
        <dbReference type="ChEBI" id="CHEBI:61381"/>
        <dbReference type="EC" id="1.1.1.17"/>
    </reaction>
</comment>
<organism evidence="10 11">
    <name type="scientific">Terrabacter ginsenosidimutans</name>
    <dbReference type="NCBI Taxonomy" id="490575"/>
    <lineage>
        <taxon>Bacteria</taxon>
        <taxon>Bacillati</taxon>
        <taxon>Actinomycetota</taxon>
        <taxon>Actinomycetes</taxon>
        <taxon>Micrococcales</taxon>
        <taxon>Intrasporangiaceae</taxon>
        <taxon>Terrabacter</taxon>
    </lineage>
</organism>
<evidence type="ECO:0000256" key="3">
    <source>
        <dbReference type="ARBA" id="ARBA00016219"/>
    </source>
</evidence>
<dbReference type="SUPFAM" id="SSF48179">
    <property type="entry name" value="6-phosphogluconate dehydrogenase C-terminal domain-like"/>
    <property type="match status" value="1"/>
</dbReference>
<evidence type="ECO:0000313" key="10">
    <source>
        <dbReference type="EMBL" id="GAA3702900.1"/>
    </source>
</evidence>
<dbReference type="PANTHER" id="PTHR43362:SF1">
    <property type="entry name" value="MANNITOL DEHYDROGENASE 2-RELATED"/>
    <property type="match status" value="1"/>
</dbReference>
<dbReference type="PRINTS" id="PR00084">
    <property type="entry name" value="MTLDHDRGNASE"/>
</dbReference>
<dbReference type="Gene3D" id="3.40.50.720">
    <property type="entry name" value="NAD(P)-binding Rossmann-like Domain"/>
    <property type="match status" value="1"/>
</dbReference>
<evidence type="ECO:0000256" key="7">
    <source>
        <dbReference type="SAM" id="MobiDB-lite"/>
    </source>
</evidence>
<dbReference type="EMBL" id="BAABDC010000002">
    <property type="protein sequence ID" value="GAA3702900.1"/>
    <property type="molecule type" value="Genomic_DNA"/>
</dbReference>
<dbReference type="InterPro" id="IPR013131">
    <property type="entry name" value="Mannitol_DH_N"/>
</dbReference>
<protein>
    <recommendedName>
        <fullName evidence="3">Mannitol-1-phosphate 5-dehydrogenase</fullName>
        <ecNumber evidence="2">1.1.1.17</ecNumber>
    </recommendedName>
</protein>
<evidence type="ECO:0000256" key="6">
    <source>
        <dbReference type="ARBA" id="ARBA00048615"/>
    </source>
</evidence>
<dbReference type="RefSeq" id="WP_344944917.1">
    <property type="nucleotide sequence ID" value="NZ_BAABDC010000002.1"/>
</dbReference>
<comment type="caution">
    <text evidence="10">The sequence shown here is derived from an EMBL/GenBank/DDBJ whole genome shotgun (WGS) entry which is preliminary data.</text>
</comment>
<dbReference type="InterPro" id="IPR008927">
    <property type="entry name" value="6-PGluconate_DH-like_C_sf"/>
</dbReference>
<dbReference type="Gene3D" id="1.10.1040.10">
    <property type="entry name" value="N-(1-d-carboxylethyl)-l-norvaline Dehydrogenase, domain 2"/>
    <property type="match status" value="1"/>
</dbReference>
<keyword evidence="5" id="KW-0520">NAD</keyword>
<dbReference type="InterPro" id="IPR023027">
    <property type="entry name" value="Mannitol_DH_CS"/>
</dbReference>
<dbReference type="PANTHER" id="PTHR43362">
    <property type="entry name" value="MANNITOL DEHYDROGENASE DSF1-RELATED"/>
    <property type="match status" value="1"/>
</dbReference>
<keyword evidence="11" id="KW-1185">Reference proteome</keyword>
<feature type="domain" description="Mannitol dehydrogenase C-terminal" evidence="9">
    <location>
        <begin position="304"/>
        <end position="432"/>
    </location>
</feature>
<dbReference type="Pfam" id="PF01232">
    <property type="entry name" value="Mannitol_dh"/>
    <property type="match status" value="1"/>
</dbReference>
<accession>A0ABP7DDS8</accession>
<dbReference type="InterPro" id="IPR000669">
    <property type="entry name" value="Mannitol_DH"/>
</dbReference>
<evidence type="ECO:0000259" key="8">
    <source>
        <dbReference type="Pfam" id="PF01232"/>
    </source>
</evidence>
<feature type="region of interest" description="Disordered" evidence="7">
    <location>
        <begin position="1"/>
        <end position="41"/>
    </location>
</feature>
<evidence type="ECO:0000259" key="9">
    <source>
        <dbReference type="Pfam" id="PF08125"/>
    </source>
</evidence>
<sequence length="487" mass="51081">MSIDQTRSAPLHGDGEPGTAHRAPGATGVPGRRLSRGTDGRPAAPVRIVHLGVGNFFRAHAAWYTEHATDAAQWGIAAFTGRSPAVAESLGRQDGLYTLLVRGPGGARPEVISSLSAVHPADDLDALRGYLADEGVAVVTITVTEAGYRRAGSGGLDVSADDVKVDIAALQADPLTGVVTTTPGKLVAGLLVRRAANAGSMTVVPNDNVPDNGAMVARVVGDLAALVDPSLPAWIDANVSFVTTMVDRITPRSTDDDRAEVARQTGVDDPETVPTEPFSEWVLAGDFPAGRPLWESAGATFVADVRPFETRKLWLLNGSHSLMAYAGSILGHETVADAIADPVVRAWVEDWWDAAAPHLELPAPDISAYRQALLDRYRNPHIRHLLAQIAADGSQKVPIRAVPVIRAELDEGRVAVGATRIVAAWVAHLRGHGAPVSDAAEADVIPLAQGEPGAAVRAVLDHLGIRSEPVATTVQSQLADLVARATP</sequence>
<proteinExistence type="inferred from homology"/>
<keyword evidence="4" id="KW-0560">Oxidoreductase</keyword>
<dbReference type="PROSITE" id="PS00974">
    <property type="entry name" value="MANNITOL_DHGENASE"/>
    <property type="match status" value="1"/>
</dbReference>
<name>A0ABP7DDS8_9MICO</name>
<dbReference type="SUPFAM" id="SSF51735">
    <property type="entry name" value="NAD(P)-binding Rossmann-fold domains"/>
    <property type="match status" value="1"/>
</dbReference>
<evidence type="ECO:0000313" key="11">
    <source>
        <dbReference type="Proteomes" id="UP001501468"/>
    </source>
</evidence>
<dbReference type="EC" id="1.1.1.17" evidence="2"/>
<dbReference type="InterPro" id="IPR013328">
    <property type="entry name" value="6PGD_dom2"/>
</dbReference>
<dbReference type="Pfam" id="PF08125">
    <property type="entry name" value="Mannitol_dh_C"/>
    <property type="match status" value="1"/>
</dbReference>
<dbReference type="InterPro" id="IPR036291">
    <property type="entry name" value="NAD(P)-bd_dom_sf"/>
</dbReference>